<feature type="region of interest" description="Disordered" evidence="1">
    <location>
        <begin position="348"/>
        <end position="380"/>
    </location>
</feature>
<feature type="region of interest" description="Disordered" evidence="1">
    <location>
        <begin position="516"/>
        <end position="708"/>
    </location>
</feature>
<evidence type="ECO:0000313" key="2">
    <source>
        <dbReference type="Proteomes" id="UP001165740"/>
    </source>
</evidence>
<feature type="region of interest" description="Disordered" evidence="1">
    <location>
        <begin position="721"/>
        <end position="759"/>
    </location>
</feature>
<sequence>MPCPNSPELMDARGDQLKCHLDLGAEDKGHFTNAKQEFEQGSVGAEDYGCKKNCCEVNESRATGEDHVTPQRTSEESSQNDSSCQEGDGVVRLPSLTNKTGQTDAEHRDNETEEDSIGEDIQARFRAEQNTYFIPIKSDSQLMHAAWGPVPEDSAVATGQYHDSSVVAESSGIPCCCQCHTEFLLEETPGPSVENLQLDAVLLEEPQHITVLKSCSQENSAMCNSGEVVDKARSESYAEVTANYISELKKMAENIEHILDEQNLRGLEYMATTGYDENNCSSRQSEQFITVDEEEKSRNSAYEISNKYVSHDKQLYTSITCGDSNKLNILFSSLYHKVSTLSYLETGATANTNNSGNSSSSNPVTIRDRETRPSPKVAREGVIIYEKDPNPKKTQADLVIFEGNHVISIPKEAIMANTWRDYYTPPNINSSETETMSSNYSVSQTSINDQDLGGKNAKEAMQQSPRYFVPQQCSTTASKSVNVQNLSSRTRKISECKARRYVPITRVCARLGKLSGTSINNDYEQPASPKTRRLSPKSPTYIKTSPKTRSPSPRLPKSKSPKLSKSKTLSPKSPKSKAISPKSKSKNCGSKFNHKNFSPKSRNSSPKSQNSSSKLPLSRAVSLKSRSSSSSRSSRPKTRIPKPFRAKSRSSSPKSSISRSFSPKFKKIRSPSLKSPKTRASSKLKISNSQEKVLRKSSPGQHDHIGAQYILQPPGITFKGKKTKSWTDVNKLPTKKSPVSTEPKKMKKPQGKASAKKKIKPDSAFPLSLHTYHDPLALSSYVPDMTRQLTIESPKENLMIHTTYIRPNPLHLNSKGIFELISQKRRLYLEDKEKVPSSDETRQLICETECFVRKDPKTKRLVITNGTLNELVQKTVTRSTTKLNANGRSMSKSKSETNNVQQPTNLKATKLPFQHVEMIGDYVYIGNHKPKSLSQVKDADGNENSNAHGCDLLCCSPIVDQLETNNGYICQRNCFNTGFVSYIQTDSLPDKSVTNFSEFITILKMISDPVNLHFDLLSNRNNNSADGTSEMEDATLGDVDQIITEHPQLSSVKQRQGRRSRPNSPSKRSLKGKCPECEPNMPGDAEDKHFLDFEHQVHPNEINESNEVQTGSSLELRTSLLPPRNKEIKMGHKLWNTCACESPRPYVPPTYAECAIQLNLDDICGSEASQTGEEKTYTGHVLDIDHITMCECQLRMRKTQKHNFDMQVHPEDICPSNNVQTGSSLLLLEPIIKRSTEAANTSEKIGHAFKFDNSDSEQPRKFPESEIVETCEVEIQVAATDINPSIDAQPGDSLMLMEPFPPIKPTFSEDEYPEEDATWGDLSINDMISENKSLYAYYKRYEELTKLEKDYEIYARPYTTADQLQQKSMTDSKIDPRNAGNKRSTAFLKHTPSQEYRQYATASYEEPKGTRDHEKGEFRHVAKAKESITVTNYQKESTSDPQARGPFQGKYKNFTSSGINLPSPVGSIESQEGEMKEEEGENQGHRPYRRKRKPNSGPSVETQTFKSMQPNPPPDQPDENPF</sequence>
<dbReference type="Proteomes" id="UP001165740">
    <property type="component" value="Chromosome 14"/>
</dbReference>
<name>A0A9W2YU22_BIOGL</name>
<protein>
    <submittedName>
        <fullName evidence="3">Uncharacterized protein LOC106071900</fullName>
    </submittedName>
</protein>
<proteinExistence type="predicted"/>
<feature type="compositionally biased region" description="Basic residues" evidence="1">
    <location>
        <begin position="745"/>
        <end position="759"/>
    </location>
</feature>
<gene>
    <name evidence="3" type="primary">LOC106071900</name>
</gene>
<feature type="compositionally biased region" description="Basic and acidic residues" evidence="1">
    <location>
        <begin position="1405"/>
        <end position="1426"/>
    </location>
</feature>
<dbReference type="RefSeq" id="XP_055866233.1">
    <property type="nucleotide sequence ID" value="XM_056010258.1"/>
</dbReference>
<evidence type="ECO:0000313" key="3">
    <source>
        <dbReference type="RefSeq" id="XP_055866233.1"/>
    </source>
</evidence>
<feature type="compositionally biased region" description="Low complexity" evidence="1">
    <location>
        <begin position="566"/>
        <end position="582"/>
    </location>
</feature>
<feature type="compositionally biased region" description="Basic and acidic residues" evidence="1">
    <location>
        <begin position="60"/>
        <end position="75"/>
    </location>
</feature>
<feature type="region of interest" description="Disordered" evidence="1">
    <location>
        <begin position="1046"/>
        <end position="1075"/>
    </location>
</feature>
<organism evidence="2 3">
    <name type="scientific">Biomphalaria glabrata</name>
    <name type="common">Bloodfluke planorb</name>
    <name type="synonym">Freshwater snail</name>
    <dbReference type="NCBI Taxonomy" id="6526"/>
    <lineage>
        <taxon>Eukaryota</taxon>
        <taxon>Metazoa</taxon>
        <taxon>Spiralia</taxon>
        <taxon>Lophotrochozoa</taxon>
        <taxon>Mollusca</taxon>
        <taxon>Gastropoda</taxon>
        <taxon>Heterobranchia</taxon>
        <taxon>Euthyneura</taxon>
        <taxon>Panpulmonata</taxon>
        <taxon>Hygrophila</taxon>
        <taxon>Lymnaeoidea</taxon>
        <taxon>Planorbidae</taxon>
        <taxon>Biomphalaria</taxon>
    </lineage>
</organism>
<feature type="compositionally biased region" description="Polar residues" evidence="1">
    <location>
        <begin position="1496"/>
        <end position="1508"/>
    </location>
</feature>
<accession>A0A9W2YU22</accession>
<feature type="compositionally biased region" description="Low complexity" evidence="1">
    <location>
        <begin position="543"/>
        <end position="552"/>
    </location>
</feature>
<evidence type="ECO:0000256" key="1">
    <source>
        <dbReference type="SAM" id="MobiDB-lite"/>
    </source>
</evidence>
<feature type="compositionally biased region" description="Low complexity" evidence="1">
    <location>
        <begin position="348"/>
        <end position="362"/>
    </location>
</feature>
<feature type="region of interest" description="Disordered" evidence="1">
    <location>
        <begin position="1363"/>
        <end position="1522"/>
    </location>
</feature>
<feature type="compositionally biased region" description="Low complexity" evidence="1">
    <location>
        <begin position="598"/>
        <end position="633"/>
    </location>
</feature>
<dbReference type="OrthoDB" id="6103754at2759"/>
<feature type="compositionally biased region" description="Basic residues" evidence="1">
    <location>
        <begin position="556"/>
        <end position="565"/>
    </location>
</feature>
<feature type="compositionally biased region" description="Polar residues" evidence="1">
    <location>
        <begin position="76"/>
        <end position="85"/>
    </location>
</feature>
<feature type="region of interest" description="Disordered" evidence="1">
    <location>
        <begin position="60"/>
        <end position="120"/>
    </location>
</feature>
<reference evidence="3" key="1">
    <citation type="submission" date="2025-08" db="UniProtKB">
        <authorList>
            <consortium name="RefSeq"/>
        </authorList>
    </citation>
    <scope>IDENTIFICATION</scope>
</reference>
<keyword evidence="2" id="KW-1185">Reference proteome</keyword>
<feature type="compositionally biased region" description="Acidic residues" evidence="1">
    <location>
        <begin position="1471"/>
        <end position="1481"/>
    </location>
</feature>
<feature type="compositionally biased region" description="Polar residues" evidence="1">
    <location>
        <begin position="1428"/>
        <end position="1441"/>
    </location>
</feature>
<feature type="compositionally biased region" description="Low complexity" evidence="1">
    <location>
        <begin position="649"/>
        <end position="663"/>
    </location>
</feature>
<dbReference type="GeneID" id="106071900"/>
<feature type="compositionally biased region" description="Basic and acidic residues" evidence="1">
    <location>
        <begin position="366"/>
        <end position="380"/>
    </location>
</feature>
<feature type="compositionally biased region" description="Basic residues" evidence="1">
    <location>
        <begin position="634"/>
        <end position="648"/>
    </location>
</feature>